<proteinExistence type="predicted"/>
<evidence type="ECO:0000313" key="3">
    <source>
        <dbReference type="Proteomes" id="UP000521943"/>
    </source>
</evidence>
<dbReference type="Proteomes" id="UP000521943">
    <property type="component" value="Unassembled WGS sequence"/>
</dbReference>
<accession>A0A8H6HTE1</accession>
<keyword evidence="3" id="KW-1185">Reference proteome</keyword>
<evidence type="ECO:0000256" key="1">
    <source>
        <dbReference type="SAM" id="MobiDB-lite"/>
    </source>
</evidence>
<feature type="compositionally biased region" description="Polar residues" evidence="1">
    <location>
        <begin position="285"/>
        <end position="294"/>
    </location>
</feature>
<protein>
    <submittedName>
        <fullName evidence="2">Uncharacterized protein</fullName>
    </submittedName>
</protein>
<feature type="compositionally biased region" description="Polar residues" evidence="1">
    <location>
        <begin position="207"/>
        <end position="216"/>
    </location>
</feature>
<name>A0A8H6HTE1_9AGAR</name>
<sequence>MPSDTASASSRLTIPISPIFSTDAASSSRSDATSDEEPDLGAFATVLWAWNNLQPTQRMPMPHFPTGQSTFTPTFNDNSSISSFTHPGFSEASGMQSPEPDAQADTVWAQHPIQSYFSLNSITPSSERPQELEDDEYDIDIDNRGAEAGYGESPPPPSPLESEGNRTVEIYEGGSDLDQGQDSELDQLPSRGPLVMPMAVRGYPPRSFSQPTPSLRSRNAATYADLQAQITPRRSEFPIHDGSSVYSESQATSRTAGLRRQQMSWSPSHAVGYGSPRHVPVDDLSSVQSSGYHTQSDDPESAVLSLLSKARATRSLINDNSTVAHSPVDTHSFSPSLNSPPIHSPQPFSPSLNSPRLPPSSPRFQDSGRPTRSFHSPRASLSSPSAHSEGSKKFPYSPTQRSLVIDGSIDEEDESRTPTRTAVWGPGSQHQLPPTAEGYLRQPIAVHPYGPYSHPLKGHQSLPASAFNQSHRIDPAHGQHSSSSTVIGQEDQPSLGLLDEALGFIAAERAKREAIRGNSHHHSDNTIPRFPTSGMATVF</sequence>
<feature type="region of interest" description="Disordered" evidence="1">
    <location>
        <begin position="237"/>
        <end position="300"/>
    </location>
</feature>
<dbReference type="OrthoDB" id="3071408at2759"/>
<evidence type="ECO:0000313" key="2">
    <source>
        <dbReference type="EMBL" id="KAF6752850.1"/>
    </source>
</evidence>
<gene>
    <name evidence="2" type="ORF">DFP72DRAFT_903787</name>
</gene>
<feature type="region of interest" description="Disordered" evidence="1">
    <location>
        <begin position="515"/>
        <end position="539"/>
    </location>
</feature>
<feature type="region of interest" description="Disordered" evidence="1">
    <location>
        <begin position="321"/>
        <end position="431"/>
    </location>
</feature>
<feature type="region of interest" description="Disordered" evidence="1">
    <location>
        <begin position="144"/>
        <end position="216"/>
    </location>
</feature>
<comment type="caution">
    <text evidence="2">The sequence shown here is derived from an EMBL/GenBank/DDBJ whole genome shotgun (WGS) entry which is preliminary data.</text>
</comment>
<feature type="region of interest" description="Disordered" evidence="1">
    <location>
        <begin position="66"/>
        <end position="103"/>
    </location>
</feature>
<feature type="compositionally biased region" description="Polar residues" evidence="1">
    <location>
        <begin position="321"/>
        <end position="341"/>
    </location>
</feature>
<reference evidence="2 3" key="1">
    <citation type="submission" date="2020-07" db="EMBL/GenBank/DDBJ databases">
        <title>Comparative genomics of pyrophilous fungi reveals a link between fire events and developmental genes.</title>
        <authorList>
            <consortium name="DOE Joint Genome Institute"/>
            <person name="Steindorff A.S."/>
            <person name="Carver A."/>
            <person name="Calhoun S."/>
            <person name="Stillman K."/>
            <person name="Liu H."/>
            <person name="Lipzen A."/>
            <person name="Pangilinan J."/>
            <person name="Labutti K."/>
            <person name="Bruns T.D."/>
            <person name="Grigoriev I.V."/>
        </authorList>
    </citation>
    <scope>NUCLEOTIDE SEQUENCE [LARGE SCALE GENOMIC DNA]</scope>
    <source>
        <strain evidence="2 3">CBS 144469</strain>
    </source>
</reference>
<feature type="compositionally biased region" description="Polar residues" evidence="1">
    <location>
        <begin position="244"/>
        <end position="267"/>
    </location>
</feature>
<dbReference type="EMBL" id="JACGCI010000042">
    <property type="protein sequence ID" value="KAF6752850.1"/>
    <property type="molecule type" value="Genomic_DNA"/>
</dbReference>
<organism evidence="2 3">
    <name type="scientific">Ephemerocybe angulata</name>
    <dbReference type="NCBI Taxonomy" id="980116"/>
    <lineage>
        <taxon>Eukaryota</taxon>
        <taxon>Fungi</taxon>
        <taxon>Dikarya</taxon>
        <taxon>Basidiomycota</taxon>
        <taxon>Agaricomycotina</taxon>
        <taxon>Agaricomycetes</taxon>
        <taxon>Agaricomycetidae</taxon>
        <taxon>Agaricales</taxon>
        <taxon>Agaricineae</taxon>
        <taxon>Psathyrellaceae</taxon>
        <taxon>Ephemerocybe</taxon>
    </lineage>
</organism>
<feature type="compositionally biased region" description="Polar residues" evidence="1">
    <location>
        <begin position="66"/>
        <end position="85"/>
    </location>
</feature>
<dbReference type="AlphaFoldDB" id="A0A8H6HTE1"/>
<feature type="compositionally biased region" description="Polar residues" evidence="1">
    <location>
        <begin position="368"/>
        <end position="388"/>
    </location>
</feature>